<dbReference type="GO" id="GO:0004521">
    <property type="term" value="F:RNA endonuclease activity"/>
    <property type="evidence" value="ECO:0007669"/>
    <property type="project" value="TreeGrafter"/>
</dbReference>
<evidence type="ECO:0000259" key="1">
    <source>
        <dbReference type="Pfam" id="PF12706"/>
    </source>
</evidence>
<comment type="caution">
    <text evidence="2">The sequence shown here is derived from an EMBL/GenBank/DDBJ whole genome shotgun (WGS) entry which is preliminary data.</text>
</comment>
<dbReference type="SUPFAM" id="SSF56281">
    <property type="entry name" value="Metallo-hydrolase/oxidoreductase"/>
    <property type="match status" value="1"/>
</dbReference>
<keyword evidence="2" id="KW-0269">Exonuclease</keyword>
<dbReference type="InterPro" id="IPR036866">
    <property type="entry name" value="RibonucZ/Hydroxyglut_hydro"/>
</dbReference>
<dbReference type="GO" id="GO:0004527">
    <property type="term" value="F:exonuclease activity"/>
    <property type="evidence" value="ECO:0007669"/>
    <property type="project" value="UniProtKB-KW"/>
</dbReference>
<organism evidence="2 3">
    <name type="scientific">Arcticibacter tournemirensis</name>
    <dbReference type="NCBI Taxonomy" id="699437"/>
    <lineage>
        <taxon>Bacteria</taxon>
        <taxon>Pseudomonadati</taxon>
        <taxon>Bacteroidota</taxon>
        <taxon>Sphingobacteriia</taxon>
        <taxon>Sphingobacteriales</taxon>
        <taxon>Sphingobacteriaceae</taxon>
        <taxon>Arcticibacter</taxon>
    </lineage>
</organism>
<dbReference type="EMBL" id="RXOC01000003">
    <property type="protein sequence ID" value="RXF71137.1"/>
    <property type="molecule type" value="Genomic_DNA"/>
</dbReference>
<evidence type="ECO:0000313" key="3">
    <source>
        <dbReference type="Proteomes" id="UP000290848"/>
    </source>
</evidence>
<dbReference type="Pfam" id="PF12706">
    <property type="entry name" value="Lactamase_B_2"/>
    <property type="match status" value="1"/>
</dbReference>
<dbReference type="InterPro" id="IPR050698">
    <property type="entry name" value="MBL"/>
</dbReference>
<feature type="domain" description="Metallo-beta-lactamase" evidence="1">
    <location>
        <begin position="27"/>
        <end position="194"/>
    </location>
</feature>
<gene>
    <name evidence="2" type="ORF">EKH83_05415</name>
</gene>
<dbReference type="PANTHER" id="PTHR11203:SF49">
    <property type="entry name" value="BLL1145 PROTEIN"/>
    <property type="match status" value="1"/>
</dbReference>
<dbReference type="Proteomes" id="UP000290848">
    <property type="component" value="Unassembled WGS sequence"/>
</dbReference>
<keyword evidence="2" id="KW-0540">Nuclease</keyword>
<sequence>MIRQDFLVFDEYGLYCKAGDFYLDPQKPVKQAVISHAHGDHACPSNDTIFCTAPTASIMRLRLKKNAGGSFRIFNFHEPFLINGVRITFVPAGHILGSAQVLMEYEGVRYLYTGDFKLQEDPTCEPAEIVKADVLITETTFADPSVAHPDTIAEIQKLNSSNHNVLLGAYALGKSQRLINLINRFCPQRTVLLHHSILPVTKVYDEYGYPPGNYLPYNRKLMKSPGQGFVYIVPPLTFDCYYRAKGVLRVFASGWRRLQAQNDMELYISDHADWQDILSFIARSEPAEVWTLHGRGEYLKAHFADTLPVKILS</sequence>
<dbReference type="InterPro" id="IPR001279">
    <property type="entry name" value="Metallo-B-lactamas"/>
</dbReference>
<dbReference type="Gene3D" id="3.60.15.10">
    <property type="entry name" value="Ribonuclease Z/Hydroxyacylglutathione hydrolase-like"/>
    <property type="match status" value="1"/>
</dbReference>
<dbReference type="PANTHER" id="PTHR11203">
    <property type="entry name" value="CLEAVAGE AND POLYADENYLATION SPECIFICITY FACTOR FAMILY MEMBER"/>
    <property type="match status" value="1"/>
</dbReference>
<accession>A0A4Q0MCP8</accession>
<name>A0A4Q0MCP8_9SPHI</name>
<reference evidence="2 3" key="1">
    <citation type="submission" date="2018-12" db="EMBL/GenBank/DDBJ databases">
        <title>The Draft Genome Sequence of the Soil Bacterium Pedobacter tournemirensis R1.</title>
        <authorList>
            <person name="He J."/>
        </authorList>
    </citation>
    <scope>NUCLEOTIDE SEQUENCE [LARGE SCALE GENOMIC DNA]</scope>
    <source>
        <strain evidence="2 3">R1</strain>
    </source>
</reference>
<protein>
    <submittedName>
        <fullName evidence="2">Exonuclease</fullName>
    </submittedName>
</protein>
<evidence type="ECO:0000313" key="2">
    <source>
        <dbReference type="EMBL" id="RXF71137.1"/>
    </source>
</evidence>
<dbReference type="AlphaFoldDB" id="A0A4Q0MCP8"/>
<dbReference type="RefSeq" id="WP_128768381.1">
    <property type="nucleotide sequence ID" value="NZ_RXOC01000003.1"/>
</dbReference>
<proteinExistence type="predicted"/>
<keyword evidence="2" id="KW-0378">Hydrolase</keyword>